<comment type="caution">
    <text evidence="7">The sequence shown here is derived from an EMBL/GenBank/DDBJ whole genome shotgun (WGS) entry which is preliminary data.</text>
</comment>
<dbReference type="InterPro" id="IPR002110">
    <property type="entry name" value="Ankyrin_rpt"/>
</dbReference>
<dbReference type="Gene3D" id="1.10.510.10">
    <property type="entry name" value="Transferase(Phosphotransferase) domain 1"/>
    <property type="match status" value="1"/>
</dbReference>
<dbReference type="EMBL" id="PDXA01000001">
    <property type="protein sequence ID" value="RYN61851.1"/>
    <property type="molecule type" value="Genomic_DNA"/>
</dbReference>
<gene>
    <name evidence="7" type="ORF">AA0114_g623</name>
</gene>
<dbReference type="Gene3D" id="3.30.200.20">
    <property type="entry name" value="Phosphorylase Kinase, domain 1"/>
    <property type="match status" value="1"/>
</dbReference>
<proteinExistence type="predicted"/>
<dbReference type="PANTHER" id="PTHR24351">
    <property type="entry name" value="RIBOSOMAL PROTEIN S6 KINASE"/>
    <property type="match status" value="1"/>
</dbReference>
<dbReference type="InterPro" id="IPR036770">
    <property type="entry name" value="Ankyrin_rpt-contain_sf"/>
</dbReference>
<evidence type="ECO:0000256" key="1">
    <source>
        <dbReference type="ARBA" id="ARBA00022527"/>
    </source>
</evidence>
<dbReference type="Pfam" id="PF00069">
    <property type="entry name" value="Pkinase"/>
    <property type="match status" value="1"/>
</dbReference>
<dbReference type="PROSITE" id="PS50011">
    <property type="entry name" value="PROTEIN_KINASE_DOM"/>
    <property type="match status" value="1"/>
</dbReference>
<dbReference type="Gene3D" id="1.25.40.20">
    <property type="entry name" value="Ankyrin repeat-containing domain"/>
    <property type="match status" value="1"/>
</dbReference>
<feature type="domain" description="Protein kinase" evidence="6">
    <location>
        <begin position="1"/>
        <end position="256"/>
    </location>
</feature>
<evidence type="ECO:0000256" key="4">
    <source>
        <dbReference type="ARBA" id="ARBA00022777"/>
    </source>
</evidence>
<keyword evidence="4" id="KW-0418">Kinase</keyword>
<accession>A0A4Q4MX17</accession>
<evidence type="ECO:0000313" key="8">
    <source>
        <dbReference type="Proteomes" id="UP000292402"/>
    </source>
</evidence>
<keyword evidence="1" id="KW-0723">Serine/threonine-protein kinase</keyword>
<name>A0A4Q4MX17_9PLEO</name>
<reference evidence="8" key="1">
    <citation type="journal article" date="2019" name="bioRxiv">
        <title>Genomics, evolutionary history and diagnostics of the Alternaria alternata species group including apple and Asian pear pathotypes.</title>
        <authorList>
            <person name="Armitage A.D."/>
            <person name="Cockerton H.M."/>
            <person name="Sreenivasaprasad S."/>
            <person name="Woodhall J.W."/>
            <person name="Lane C.R."/>
            <person name="Harrison R.J."/>
            <person name="Clarkson J.P."/>
        </authorList>
    </citation>
    <scope>NUCLEOTIDE SEQUENCE [LARGE SCALE GENOMIC DNA]</scope>
    <source>
        <strain evidence="8">FERA 1082</strain>
    </source>
</reference>
<dbReference type="GO" id="GO:0004674">
    <property type="term" value="F:protein serine/threonine kinase activity"/>
    <property type="evidence" value="ECO:0007669"/>
    <property type="project" value="UniProtKB-KW"/>
</dbReference>
<dbReference type="Proteomes" id="UP000292402">
    <property type="component" value="Unassembled WGS sequence"/>
</dbReference>
<evidence type="ECO:0000313" key="7">
    <source>
        <dbReference type="EMBL" id="RYN61851.1"/>
    </source>
</evidence>
<protein>
    <recommendedName>
        <fullName evidence="6">Protein kinase domain-containing protein</fullName>
    </recommendedName>
</protein>
<sequence>MIQIQREHELDQGRFESDPIRNLGKPLFLIRKKDNKQLYAMRRVKRTEVFVLSPMAKYIYHPFIARLAFTKEIPNNLYLYSPFISGGHLLNHVQKVRQFDADTSRLYAAEIVCALEYLHSLDVCCWLKAGNIMLDSSGHITLCGFGLFRQRDGMHTDWKRPEYPAPEVLTDDKYSKAADWWTLGVVLYEMLTGLPPFYSNVLGNIRDNIISKPLHLPRSMHANAKNIISRLLDRNPDQRLGANINGASEVRQHAFFKNLDWQEVIERKTEPSFGPGHHAGAFESYGVDYPHTVGLGQLEEPPNTKMVLGFGAHSVSEPGINAIDVRTGASMFGSIEENANTPIVTDENMNLGTVEQLRTALEVALQSDQQDRVALLLGLKIDLDTPIFQHTSQRSNMLTWVISHGSLGMLILILSKADVKSRHRVSATRALSLATKMRNIPAANILLEHGTRCDFEDGDIPIPADVDDPDGDTFDDPLVLGQFTPALVYAALNHDFAMARILLTHGANPDLGYHCVRSGMRSAFSCGRIIELVMDLRFVEMAQLLLDHSADIGLASPVWYAQGHECEFVPRSVYQRVTAALRAIRSKSLEE</sequence>
<dbReference type="SMART" id="SM00248">
    <property type="entry name" value="ANK"/>
    <property type="match status" value="3"/>
</dbReference>
<organism evidence="7 8">
    <name type="scientific">Alternaria tenuissima</name>
    <dbReference type="NCBI Taxonomy" id="119927"/>
    <lineage>
        <taxon>Eukaryota</taxon>
        <taxon>Fungi</taxon>
        <taxon>Dikarya</taxon>
        <taxon>Ascomycota</taxon>
        <taxon>Pezizomycotina</taxon>
        <taxon>Dothideomycetes</taxon>
        <taxon>Pleosporomycetidae</taxon>
        <taxon>Pleosporales</taxon>
        <taxon>Pleosporineae</taxon>
        <taxon>Pleosporaceae</taxon>
        <taxon>Alternaria</taxon>
        <taxon>Alternaria sect. Alternaria</taxon>
        <taxon>Alternaria alternata complex</taxon>
    </lineage>
</organism>
<dbReference type="AlphaFoldDB" id="A0A4Q4MX17"/>
<dbReference type="GO" id="GO:0005524">
    <property type="term" value="F:ATP binding"/>
    <property type="evidence" value="ECO:0007669"/>
    <property type="project" value="UniProtKB-KW"/>
</dbReference>
<dbReference type="CDD" id="cd05123">
    <property type="entry name" value="STKc_AGC"/>
    <property type="match status" value="1"/>
</dbReference>
<evidence type="ECO:0000256" key="3">
    <source>
        <dbReference type="ARBA" id="ARBA00022741"/>
    </source>
</evidence>
<dbReference type="InterPro" id="IPR045270">
    <property type="entry name" value="STKc_AGC"/>
</dbReference>
<evidence type="ECO:0000256" key="2">
    <source>
        <dbReference type="ARBA" id="ARBA00022679"/>
    </source>
</evidence>
<keyword evidence="2" id="KW-0808">Transferase</keyword>
<dbReference type="InterPro" id="IPR000719">
    <property type="entry name" value="Prot_kinase_dom"/>
</dbReference>
<keyword evidence="5" id="KW-0067">ATP-binding</keyword>
<dbReference type="SUPFAM" id="SSF56112">
    <property type="entry name" value="Protein kinase-like (PK-like)"/>
    <property type="match status" value="1"/>
</dbReference>
<keyword evidence="3" id="KW-0547">Nucleotide-binding</keyword>
<evidence type="ECO:0000256" key="5">
    <source>
        <dbReference type="ARBA" id="ARBA00022840"/>
    </source>
</evidence>
<dbReference type="InterPro" id="IPR011009">
    <property type="entry name" value="Kinase-like_dom_sf"/>
</dbReference>
<dbReference type="SUPFAM" id="SSF48403">
    <property type="entry name" value="Ankyrin repeat"/>
    <property type="match status" value="1"/>
</dbReference>
<evidence type="ECO:0000259" key="6">
    <source>
        <dbReference type="PROSITE" id="PS50011"/>
    </source>
</evidence>